<dbReference type="AlphaFoldDB" id="A0A0D2S2M8"/>
<evidence type="ECO:0000256" key="8">
    <source>
        <dbReference type="ARBA" id="ARBA00022679"/>
    </source>
</evidence>
<keyword evidence="7" id="KW-0328">Glycosyltransferase</keyword>
<evidence type="ECO:0000256" key="6">
    <source>
        <dbReference type="ARBA" id="ARBA00017659"/>
    </source>
</evidence>
<evidence type="ECO:0000256" key="17">
    <source>
        <dbReference type="ARBA" id="ARBA00044717"/>
    </source>
</evidence>
<comment type="similarity">
    <text evidence="4">Belongs to the glycosyltransferase 4 family.</text>
</comment>
<feature type="transmembrane region" description="Helical" evidence="20">
    <location>
        <begin position="177"/>
        <end position="199"/>
    </location>
</feature>
<dbReference type="UniPathway" id="UPA00378"/>
<evidence type="ECO:0000256" key="16">
    <source>
        <dbReference type="ARBA" id="ARBA00033238"/>
    </source>
</evidence>
<evidence type="ECO:0000256" key="14">
    <source>
        <dbReference type="ARBA" id="ARBA00023136"/>
    </source>
</evidence>
<comment type="cofactor">
    <cofactor evidence="1">
        <name>Mg(2+)</name>
        <dbReference type="ChEBI" id="CHEBI:18420"/>
    </cofactor>
</comment>
<comment type="function">
    <text evidence="17">UDP-N-acetylglucosamine--dolichyl-phosphate N-acetylglucosaminephosphotransferase that operates in the biosynthetic pathway of dolichol-linked oligosaccharides, the glycan precursors employed in protein asparagine (N)-glycosylation. The assembly of dolichol-linked oligosaccharides begins on the cytosolic side of the endoplasmic reticulum membrane and finishes in its lumen. The sequential addition of sugars to dolichol pyrophosphate produces dolichol-linked oligosaccharides containing fourteen sugars, including two GlcNAcs, nine mannoses and three glucoses. Once assembled, the oligosaccharide is transferred from the lipid to nascent proteins by oligosaccharyltransferases. Catalyzes the initial step of dolichol-linked oligosaccharide biosynthesis, transfering GlcNAc-1-P from cytosolic UDP-GlcNAc onto the carrier lipid dolichyl phosphate (P-dolichol), yielding GlcNAc-P-P-dolichol embedded in the cytoplasmic leaflet of the endoplasmic reticulum membrane.</text>
</comment>
<gene>
    <name evidence="21" type="ORF">B456_006G134300</name>
</gene>
<evidence type="ECO:0000256" key="7">
    <source>
        <dbReference type="ARBA" id="ARBA00022676"/>
    </source>
</evidence>
<evidence type="ECO:0000256" key="18">
    <source>
        <dbReference type="ARBA" id="ARBA00045078"/>
    </source>
</evidence>
<evidence type="ECO:0000256" key="12">
    <source>
        <dbReference type="ARBA" id="ARBA00022842"/>
    </source>
</evidence>
<dbReference type="GO" id="GO:0003975">
    <property type="term" value="F:UDP-N-acetylglucosamine-dolichyl-phosphate N-acetylglucosaminephosphotransferase activity"/>
    <property type="evidence" value="ECO:0007669"/>
    <property type="project" value="UniProtKB-EC"/>
</dbReference>
<evidence type="ECO:0000256" key="3">
    <source>
        <dbReference type="ARBA" id="ARBA00004922"/>
    </source>
</evidence>
<evidence type="ECO:0000256" key="4">
    <source>
        <dbReference type="ARBA" id="ARBA00009317"/>
    </source>
</evidence>
<evidence type="ECO:0000256" key="10">
    <source>
        <dbReference type="ARBA" id="ARBA00022723"/>
    </source>
</evidence>
<dbReference type="PANTHER" id="PTHR10571">
    <property type="entry name" value="UDP-N-ACETYLGLUCOSAMINE--DOLICHYL-PHOSPHATE N-ACETYLGLUCOSAMINEPHOSPHOTRANSFERASE"/>
    <property type="match status" value="1"/>
</dbReference>
<dbReference type="GO" id="GO:0046872">
    <property type="term" value="F:metal ion binding"/>
    <property type="evidence" value="ECO:0007669"/>
    <property type="project" value="UniProtKB-KW"/>
</dbReference>
<feature type="region of interest" description="Disordered" evidence="19">
    <location>
        <begin position="1"/>
        <end position="28"/>
    </location>
</feature>
<dbReference type="InterPro" id="IPR033895">
    <property type="entry name" value="GPT"/>
</dbReference>
<evidence type="ECO:0000256" key="9">
    <source>
        <dbReference type="ARBA" id="ARBA00022692"/>
    </source>
</evidence>
<evidence type="ECO:0000256" key="11">
    <source>
        <dbReference type="ARBA" id="ARBA00022824"/>
    </source>
</evidence>
<dbReference type="GO" id="GO:0005789">
    <property type="term" value="C:endoplasmic reticulum membrane"/>
    <property type="evidence" value="ECO:0007669"/>
    <property type="project" value="UniProtKB-SubCell"/>
</dbReference>
<name>A0A0D2S2M8_GOSRA</name>
<dbReference type="GO" id="GO:0006488">
    <property type="term" value="P:dolichol-linked oligosaccharide biosynthetic process"/>
    <property type="evidence" value="ECO:0007669"/>
    <property type="project" value="InterPro"/>
</dbReference>
<protein>
    <recommendedName>
        <fullName evidence="6">UDP-N-acetylglucosamine--dolichyl-phosphate N-acetylglucosaminephosphotransferase</fullName>
        <ecNumber evidence="5">2.7.8.15</ecNumber>
    </recommendedName>
    <alternativeName>
        <fullName evidence="15">GlcNAc-1-P transferase</fullName>
    </alternativeName>
    <alternativeName>
        <fullName evidence="16">N-acetylglucosamine-1-phosphate transferase</fullName>
    </alternativeName>
</protein>
<evidence type="ECO:0000313" key="21">
    <source>
        <dbReference type="EMBL" id="KJB35916.1"/>
    </source>
</evidence>
<dbReference type="GO" id="GO:0016757">
    <property type="term" value="F:glycosyltransferase activity"/>
    <property type="evidence" value="ECO:0007669"/>
    <property type="project" value="UniProtKB-KW"/>
</dbReference>
<evidence type="ECO:0000256" key="5">
    <source>
        <dbReference type="ARBA" id="ARBA00013225"/>
    </source>
</evidence>
<sequence>MAARKRASAADTKPSPPPQTQETTTLIDPPIAPPKKALIFKFCLFFSIPYFYLLYQYYTIEQELRRSILINASLCVTGFFLTQRMIPVASRYVLKRGLFGFDINKKGTPQGTVKVPESLGIVVGIVFLVLAILFQYFNFTADSNWLVEYNAALASICFMILLGFVDDVLDVPWRVKLLLPSIAALPLLMAYAGHTTIIIPKPLISYVGQEVLDLGWVYKLYMGLLAVFCTNSINIHAGLNGLEVGQTVVIASAVSINTNDIVNLAL</sequence>
<evidence type="ECO:0000256" key="1">
    <source>
        <dbReference type="ARBA" id="ARBA00001946"/>
    </source>
</evidence>
<keyword evidence="13 20" id="KW-1133">Transmembrane helix</keyword>
<keyword evidence="12" id="KW-0460">Magnesium</keyword>
<keyword evidence="8" id="KW-0808">Transferase</keyword>
<dbReference type="PANTHER" id="PTHR10571:SF0">
    <property type="entry name" value="UDP-N-ACETYLGLUCOSAMINE--DOLICHYL-PHOSPHATE N-ACETYLGLUCOSAMINEPHOSPHOTRANSFERASE"/>
    <property type="match status" value="1"/>
</dbReference>
<evidence type="ECO:0000256" key="20">
    <source>
        <dbReference type="SAM" id="Phobius"/>
    </source>
</evidence>
<dbReference type="Pfam" id="PF00953">
    <property type="entry name" value="Glycos_transf_4"/>
    <property type="match status" value="1"/>
</dbReference>
<dbReference type="CDD" id="cd06855">
    <property type="entry name" value="GT_GPT_euk"/>
    <property type="match status" value="1"/>
</dbReference>
<evidence type="ECO:0000256" key="15">
    <source>
        <dbReference type="ARBA" id="ARBA00029567"/>
    </source>
</evidence>
<comment type="pathway">
    <text evidence="3">Protein modification; protein glycosylation.</text>
</comment>
<feature type="transmembrane region" description="Helical" evidence="20">
    <location>
        <begin position="146"/>
        <end position="165"/>
    </location>
</feature>
<organism evidence="21 22">
    <name type="scientific">Gossypium raimondii</name>
    <name type="common">Peruvian cotton</name>
    <name type="synonym">Gossypium klotzschianum subsp. raimondii</name>
    <dbReference type="NCBI Taxonomy" id="29730"/>
    <lineage>
        <taxon>Eukaryota</taxon>
        <taxon>Viridiplantae</taxon>
        <taxon>Streptophyta</taxon>
        <taxon>Embryophyta</taxon>
        <taxon>Tracheophyta</taxon>
        <taxon>Spermatophyta</taxon>
        <taxon>Magnoliopsida</taxon>
        <taxon>eudicotyledons</taxon>
        <taxon>Gunneridae</taxon>
        <taxon>Pentapetalae</taxon>
        <taxon>rosids</taxon>
        <taxon>malvids</taxon>
        <taxon>Malvales</taxon>
        <taxon>Malvaceae</taxon>
        <taxon>Malvoideae</taxon>
        <taxon>Gossypium</taxon>
    </lineage>
</organism>
<keyword evidence="14 20" id="KW-0472">Membrane</keyword>
<feature type="transmembrane region" description="Helical" evidence="20">
    <location>
        <begin position="38"/>
        <end position="55"/>
    </location>
</feature>
<dbReference type="Gramene" id="KJB35916">
    <property type="protein sequence ID" value="KJB35916"/>
    <property type="gene ID" value="B456_006G134300"/>
</dbReference>
<proteinExistence type="inferred from homology"/>
<feature type="transmembrane region" description="Helical" evidence="20">
    <location>
        <begin position="119"/>
        <end position="139"/>
    </location>
</feature>
<feature type="transmembrane region" description="Helical" evidence="20">
    <location>
        <begin position="67"/>
        <end position="86"/>
    </location>
</feature>
<evidence type="ECO:0000256" key="19">
    <source>
        <dbReference type="SAM" id="MobiDB-lite"/>
    </source>
</evidence>
<dbReference type="EC" id="2.7.8.15" evidence="5"/>
<evidence type="ECO:0000256" key="13">
    <source>
        <dbReference type="ARBA" id="ARBA00022989"/>
    </source>
</evidence>
<keyword evidence="10" id="KW-0479">Metal-binding</keyword>
<evidence type="ECO:0000313" key="22">
    <source>
        <dbReference type="Proteomes" id="UP000032304"/>
    </source>
</evidence>
<keyword evidence="9 20" id="KW-0812">Transmembrane</keyword>
<dbReference type="EMBL" id="CM001745">
    <property type="protein sequence ID" value="KJB35916.1"/>
    <property type="molecule type" value="Genomic_DNA"/>
</dbReference>
<keyword evidence="22" id="KW-1185">Reference proteome</keyword>
<comment type="subcellular location">
    <subcellularLocation>
        <location evidence="2">Endoplasmic reticulum membrane</location>
        <topology evidence="2">Multi-pass membrane protein</topology>
    </subcellularLocation>
</comment>
<dbReference type="InterPro" id="IPR000715">
    <property type="entry name" value="Glycosyl_transferase_4"/>
</dbReference>
<reference evidence="21 22" key="1">
    <citation type="journal article" date="2012" name="Nature">
        <title>Repeated polyploidization of Gossypium genomes and the evolution of spinnable cotton fibres.</title>
        <authorList>
            <person name="Paterson A.H."/>
            <person name="Wendel J.F."/>
            <person name="Gundlach H."/>
            <person name="Guo H."/>
            <person name="Jenkins J."/>
            <person name="Jin D."/>
            <person name="Llewellyn D."/>
            <person name="Showmaker K.C."/>
            <person name="Shu S."/>
            <person name="Udall J."/>
            <person name="Yoo M.J."/>
            <person name="Byers R."/>
            <person name="Chen W."/>
            <person name="Doron-Faigenboim A."/>
            <person name="Duke M.V."/>
            <person name="Gong L."/>
            <person name="Grimwood J."/>
            <person name="Grover C."/>
            <person name="Grupp K."/>
            <person name="Hu G."/>
            <person name="Lee T.H."/>
            <person name="Li J."/>
            <person name="Lin L."/>
            <person name="Liu T."/>
            <person name="Marler B.S."/>
            <person name="Page J.T."/>
            <person name="Roberts A.W."/>
            <person name="Romanel E."/>
            <person name="Sanders W.S."/>
            <person name="Szadkowski E."/>
            <person name="Tan X."/>
            <person name="Tang H."/>
            <person name="Xu C."/>
            <person name="Wang J."/>
            <person name="Wang Z."/>
            <person name="Zhang D."/>
            <person name="Zhang L."/>
            <person name="Ashrafi H."/>
            <person name="Bedon F."/>
            <person name="Bowers J.E."/>
            <person name="Brubaker C.L."/>
            <person name="Chee P.W."/>
            <person name="Das S."/>
            <person name="Gingle A.R."/>
            <person name="Haigler C.H."/>
            <person name="Harker D."/>
            <person name="Hoffmann L.V."/>
            <person name="Hovav R."/>
            <person name="Jones D.C."/>
            <person name="Lemke C."/>
            <person name="Mansoor S."/>
            <person name="ur Rahman M."/>
            <person name="Rainville L.N."/>
            <person name="Rambani A."/>
            <person name="Reddy U.K."/>
            <person name="Rong J.K."/>
            <person name="Saranga Y."/>
            <person name="Scheffler B.E."/>
            <person name="Scheffler J.A."/>
            <person name="Stelly D.M."/>
            <person name="Triplett B.A."/>
            <person name="Van Deynze A."/>
            <person name="Vaslin M.F."/>
            <person name="Waghmare V.N."/>
            <person name="Walford S.A."/>
            <person name="Wright R.J."/>
            <person name="Zaki E.A."/>
            <person name="Zhang T."/>
            <person name="Dennis E.S."/>
            <person name="Mayer K.F."/>
            <person name="Peterson D.G."/>
            <person name="Rokhsar D.S."/>
            <person name="Wang X."/>
            <person name="Schmutz J."/>
        </authorList>
    </citation>
    <scope>NUCLEOTIDE SEQUENCE [LARGE SCALE GENOMIC DNA]</scope>
</reference>
<dbReference type="Proteomes" id="UP000032304">
    <property type="component" value="Chromosome 6"/>
</dbReference>
<evidence type="ECO:0000256" key="2">
    <source>
        <dbReference type="ARBA" id="ARBA00004477"/>
    </source>
</evidence>
<keyword evidence="11" id="KW-0256">Endoplasmic reticulum</keyword>
<accession>A0A0D2S2M8</accession>
<comment type="catalytic activity">
    <reaction evidence="18">
        <text>a di-trans,poly-cis-dolichyl phosphate + UDP-N-acetyl-alpha-D-glucosamine = an N-acetyl-alpha-D-glucosaminyl-diphospho-di-trans,poly-cis-dolichol + UMP</text>
        <dbReference type="Rhea" id="RHEA:13289"/>
        <dbReference type="Rhea" id="RHEA-COMP:19498"/>
        <dbReference type="Rhea" id="RHEA-COMP:19507"/>
        <dbReference type="ChEBI" id="CHEBI:57683"/>
        <dbReference type="ChEBI" id="CHEBI:57705"/>
        <dbReference type="ChEBI" id="CHEBI:57865"/>
        <dbReference type="ChEBI" id="CHEBI:58427"/>
        <dbReference type="EC" id="2.7.8.15"/>
    </reaction>
    <physiologicalReaction direction="left-to-right" evidence="18">
        <dbReference type="Rhea" id="RHEA:13290"/>
    </physiologicalReaction>
</comment>